<dbReference type="InterPro" id="IPR004360">
    <property type="entry name" value="Glyas_Fos-R_dOase_dom"/>
</dbReference>
<dbReference type="SUPFAM" id="SSF54593">
    <property type="entry name" value="Glyoxalase/Bleomycin resistance protein/Dihydroxybiphenyl dioxygenase"/>
    <property type="match status" value="1"/>
</dbReference>
<reference evidence="2 3" key="1">
    <citation type="journal article" date="2013" name="Genome Biol.">
        <title>Comparative genomics of the core and accessory genomes of 48 Sinorhizobium strains comprising five genospecies.</title>
        <authorList>
            <person name="Sugawara M."/>
            <person name="Epstein B."/>
            <person name="Badgley B.D."/>
            <person name="Unno T."/>
            <person name="Xu L."/>
            <person name="Reese J."/>
            <person name="Gyaneshwar P."/>
            <person name="Denny R."/>
            <person name="Mudge J."/>
            <person name="Bharti A.K."/>
            <person name="Farmer A.D."/>
            <person name="May G.D."/>
            <person name="Woodward J.E."/>
            <person name="Medigue C."/>
            <person name="Vallenet D."/>
            <person name="Lajus A."/>
            <person name="Rouy Z."/>
            <person name="Martinez-Vaz B."/>
            <person name="Tiffin P."/>
            <person name="Young N.D."/>
            <person name="Sadowsky M.J."/>
        </authorList>
    </citation>
    <scope>NUCLEOTIDE SEQUENCE [LARGE SCALE GENOMIC DNA]</scope>
    <source>
        <strain evidence="2 3">USDA4894</strain>
    </source>
</reference>
<proteinExistence type="predicted"/>
<dbReference type="RefSeq" id="WP_153440746.1">
    <property type="nucleotide sequence ID" value="NZ_JACIGA010000002.1"/>
</dbReference>
<keyword evidence="3" id="KW-1185">Reference proteome</keyword>
<dbReference type="InterPro" id="IPR029068">
    <property type="entry name" value="Glyas_Bleomycin-R_OHBP_Dase"/>
</dbReference>
<dbReference type="Pfam" id="PF00903">
    <property type="entry name" value="Glyoxalase"/>
    <property type="match status" value="1"/>
</dbReference>
<dbReference type="CDD" id="cd06587">
    <property type="entry name" value="VOC"/>
    <property type="match status" value="1"/>
</dbReference>
<dbReference type="InterPro" id="IPR037523">
    <property type="entry name" value="VOC_core"/>
</dbReference>
<dbReference type="AlphaFoldDB" id="A0A6N7LGD7"/>
<dbReference type="Proteomes" id="UP000439983">
    <property type="component" value="Unassembled WGS sequence"/>
</dbReference>
<evidence type="ECO:0000313" key="2">
    <source>
        <dbReference type="EMBL" id="MQX16832.1"/>
    </source>
</evidence>
<name>A0A6N7LGD7_SINTE</name>
<organism evidence="2 3">
    <name type="scientific">Sinorhizobium terangae</name>
    <dbReference type="NCBI Taxonomy" id="110322"/>
    <lineage>
        <taxon>Bacteria</taxon>
        <taxon>Pseudomonadati</taxon>
        <taxon>Pseudomonadota</taxon>
        <taxon>Alphaproteobacteria</taxon>
        <taxon>Hyphomicrobiales</taxon>
        <taxon>Rhizobiaceae</taxon>
        <taxon>Sinorhizobium/Ensifer group</taxon>
        <taxon>Sinorhizobium</taxon>
    </lineage>
</organism>
<dbReference type="EMBL" id="WITC01000078">
    <property type="protein sequence ID" value="MQX16832.1"/>
    <property type="molecule type" value="Genomic_DNA"/>
</dbReference>
<dbReference type="Gene3D" id="3.10.180.10">
    <property type="entry name" value="2,3-Dihydroxybiphenyl 1,2-Dioxygenase, domain 1"/>
    <property type="match status" value="1"/>
</dbReference>
<evidence type="ECO:0000313" key="3">
    <source>
        <dbReference type="Proteomes" id="UP000439983"/>
    </source>
</evidence>
<accession>A0A6N7LGD7</accession>
<sequence>MATKLHPGESIGAAITGIYETHLPVRDLRRSVAFYRDQLGLEFAKDFSERRGAFFWVGTKAEGMLGLWETGTAPLQMKLHFAFRAPAATIVSSCETLRAAGIQPLGFNGEPIVEPVVLGWVPAISVYFKDPDGHNLEMLSTLDDAPDAEFGVGPYSSWVIKRG</sequence>
<comment type="caution">
    <text evidence="2">The sequence shown here is derived from an EMBL/GenBank/DDBJ whole genome shotgun (WGS) entry which is preliminary data.</text>
</comment>
<dbReference type="PROSITE" id="PS51819">
    <property type="entry name" value="VOC"/>
    <property type="match status" value="1"/>
</dbReference>
<evidence type="ECO:0000259" key="1">
    <source>
        <dbReference type="PROSITE" id="PS51819"/>
    </source>
</evidence>
<dbReference type="OrthoDB" id="9792626at2"/>
<gene>
    <name evidence="2" type="ORF">GHK62_19345</name>
</gene>
<feature type="domain" description="VOC" evidence="1">
    <location>
        <begin position="17"/>
        <end position="141"/>
    </location>
</feature>
<protein>
    <submittedName>
        <fullName evidence="2">VOC family protein</fullName>
    </submittedName>
</protein>